<dbReference type="GO" id="GO:0022857">
    <property type="term" value="F:transmembrane transporter activity"/>
    <property type="evidence" value="ECO:0007669"/>
    <property type="project" value="InterPro"/>
</dbReference>
<dbReference type="EMBL" id="AJWK01013901">
    <property type="status" value="NOT_ANNOTATED_CDS"/>
    <property type="molecule type" value="Genomic_DNA"/>
</dbReference>
<feature type="transmembrane region" description="Helical" evidence="5">
    <location>
        <begin position="297"/>
        <end position="320"/>
    </location>
</feature>
<protein>
    <submittedName>
        <fullName evidence="7">Putative sugar transporter-12 membrane helices</fullName>
    </submittedName>
</protein>
<keyword evidence="3 5" id="KW-1133">Transmembrane helix</keyword>
<feature type="domain" description="Major facilitator superfamily (MFS) profile" evidence="6">
    <location>
        <begin position="16"/>
        <end position="458"/>
    </location>
</feature>
<feature type="transmembrane region" description="Helical" evidence="5">
    <location>
        <begin position="175"/>
        <end position="196"/>
    </location>
</feature>
<evidence type="ECO:0000256" key="1">
    <source>
        <dbReference type="ARBA" id="ARBA00004141"/>
    </source>
</evidence>
<dbReference type="AlphaFoldDB" id="A0A1B0CIY4"/>
<evidence type="ECO:0000256" key="2">
    <source>
        <dbReference type="ARBA" id="ARBA00022692"/>
    </source>
</evidence>
<reference evidence="8" key="3">
    <citation type="submission" date="2020-05" db="UniProtKB">
        <authorList>
            <consortium name="EnsemblMetazoa"/>
        </authorList>
    </citation>
    <scope>IDENTIFICATION</scope>
    <source>
        <strain evidence="8">Jacobina</strain>
    </source>
</reference>
<proteinExistence type="predicted"/>
<feature type="transmembrane region" description="Helical" evidence="5">
    <location>
        <begin position="93"/>
        <end position="111"/>
    </location>
</feature>
<feature type="transmembrane region" description="Helical" evidence="5">
    <location>
        <begin position="366"/>
        <end position="391"/>
    </location>
</feature>
<keyword evidence="9" id="KW-1185">Reference proteome</keyword>
<dbReference type="VEuPathDB" id="VectorBase:LLOJ004417"/>
<dbReference type="InterPro" id="IPR005829">
    <property type="entry name" value="Sugar_transporter_CS"/>
</dbReference>
<dbReference type="Gene3D" id="1.20.1250.20">
    <property type="entry name" value="MFS general substrate transporter like domains"/>
    <property type="match status" value="1"/>
</dbReference>
<dbReference type="PANTHER" id="PTHR48021:SF39">
    <property type="entry name" value="MAJOR FACILITATOR SUPERFAMILY (MFS) PROFILE DOMAIN-CONTAINING PROTEIN"/>
    <property type="match status" value="1"/>
</dbReference>
<dbReference type="EnsemblMetazoa" id="LLOJ004417-RA">
    <property type="protein sequence ID" value="LLOJ004417-PA"/>
    <property type="gene ID" value="LLOJ004417"/>
</dbReference>
<dbReference type="Pfam" id="PF00083">
    <property type="entry name" value="Sugar_tr"/>
    <property type="match status" value="1"/>
</dbReference>
<evidence type="ECO:0000256" key="3">
    <source>
        <dbReference type="ARBA" id="ARBA00022989"/>
    </source>
</evidence>
<keyword evidence="2 5" id="KW-0812">Transmembrane</keyword>
<dbReference type="InterPro" id="IPR005828">
    <property type="entry name" value="MFS_sugar_transport-like"/>
</dbReference>
<feature type="transmembrane region" description="Helical" evidence="5">
    <location>
        <begin position="403"/>
        <end position="424"/>
    </location>
</feature>
<dbReference type="GO" id="GO:0016020">
    <property type="term" value="C:membrane"/>
    <property type="evidence" value="ECO:0007669"/>
    <property type="project" value="UniProtKB-SubCell"/>
</dbReference>
<dbReference type="InterPro" id="IPR050549">
    <property type="entry name" value="MFS_Trehalose_Transporter"/>
</dbReference>
<feature type="transmembrane region" description="Helical" evidence="5">
    <location>
        <begin position="325"/>
        <end position="346"/>
    </location>
</feature>
<keyword evidence="7" id="KW-0762">Sugar transport</keyword>
<feature type="transmembrane region" description="Helical" evidence="5">
    <location>
        <begin position="150"/>
        <end position="169"/>
    </location>
</feature>
<evidence type="ECO:0000313" key="7">
    <source>
        <dbReference type="EMBL" id="MBC1177486.1"/>
    </source>
</evidence>
<organism evidence="8 9">
    <name type="scientific">Lutzomyia longipalpis</name>
    <name type="common">Sand fly</name>
    <dbReference type="NCBI Taxonomy" id="7200"/>
    <lineage>
        <taxon>Eukaryota</taxon>
        <taxon>Metazoa</taxon>
        <taxon>Ecdysozoa</taxon>
        <taxon>Arthropoda</taxon>
        <taxon>Hexapoda</taxon>
        <taxon>Insecta</taxon>
        <taxon>Pterygota</taxon>
        <taxon>Neoptera</taxon>
        <taxon>Endopterygota</taxon>
        <taxon>Diptera</taxon>
        <taxon>Nematocera</taxon>
        <taxon>Psychodoidea</taxon>
        <taxon>Psychodidae</taxon>
        <taxon>Lutzomyia</taxon>
        <taxon>Lutzomyia</taxon>
    </lineage>
</organism>
<comment type="subcellular location">
    <subcellularLocation>
        <location evidence="1">Membrane</location>
        <topology evidence="1">Multi-pass membrane protein</topology>
    </subcellularLocation>
</comment>
<dbReference type="InterPro" id="IPR020846">
    <property type="entry name" value="MFS_dom"/>
</dbReference>
<accession>A0A1B0CIY4</accession>
<name>A0A1B0CIY4_LUTLO</name>
<feature type="transmembrane region" description="Helical" evidence="5">
    <location>
        <begin position="117"/>
        <end position="138"/>
    </location>
</feature>
<dbReference type="VEuPathDB" id="VectorBase:LLONM1_004621"/>
<dbReference type="SUPFAM" id="SSF103473">
    <property type="entry name" value="MFS general substrate transporter"/>
    <property type="match status" value="1"/>
</dbReference>
<dbReference type="PROSITE" id="PS50850">
    <property type="entry name" value="MFS"/>
    <property type="match status" value="1"/>
</dbReference>
<reference evidence="9" key="1">
    <citation type="submission" date="2012-05" db="EMBL/GenBank/DDBJ databases">
        <title>Whole Genome Assembly of Lutzomyia longipalpis.</title>
        <authorList>
            <person name="Richards S."/>
            <person name="Qu C."/>
            <person name="Dillon R."/>
            <person name="Worley K."/>
            <person name="Scherer S."/>
            <person name="Batterton M."/>
            <person name="Taylor A."/>
            <person name="Hawes A."/>
            <person name="Hernandez B."/>
            <person name="Kovar C."/>
            <person name="Mandapat C."/>
            <person name="Pham C."/>
            <person name="Qu C."/>
            <person name="Jing C."/>
            <person name="Bess C."/>
            <person name="Bandaranaike D."/>
            <person name="Ngo D."/>
            <person name="Ongeri F."/>
            <person name="Arias F."/>
            <person name="Lara F."/>
            <person name="Weissenberger G."/>
            <person name="Kamau G."/>
            <person name="Han H."/>
            <person name="Shen H."/>
            <person name="Dinh H."/>
            <person name="Khalil I."/>
            <person name="Jones J."/>
            <person name="Shafer J."/>
            <person name="Jayaseelan J."/>
            <person name="Quiroz J."/>
            <person name="Blankenburg K."/>
            <person name="Nguyen L."/>
            <person name="Jackson L."/>
            <person name="Francisco L."/>
            <person name="Tang L.-Y."/>
            <person name="Pu L.-L."/>
            <person name="Perales L."/>
            <person name="Lorensuhewa L."/>
            <person name="Munidasa M."/>
            <person name="Coyle M."/>
            <person name="Taylor M."/>
            <person name="Puazo M."/>
            <person name="Firestine M."/>
            <person name="Scheel M."/>
            <person name="Javaid M."/>
            <person name="Wang M."/>
            <person name="Li M."/>
            <person name="Tabassum N."/>
            <person name="Saada N."/>
            <person name="Osuji N."/>
            <person name="Aqrawi P."/>
            <person name="Fu Q."/>
            <person name="Thornton R."/>
            <person name="Raj R."/>
            <person name="Goodspeed R."/>
            <person name="Mata R."/>
            <person name="Najjar R."/>
            <person name="Gubbala S."/>
            <person name="Lee S."/>
            <person name="Denson S."/>
            <person name="Patil S."/>
            <person name="Macmil S."/>
            <person name="Qi S."/>
            <person name="Matskevitch T."/>
            <person name="Palculict T."/>
            <person name="Mathew T."/>
            <person name="Vee V."/>
            <person name="Velamala V."/>
            <person name="Korchina V."/>
            <person name="Cai W."/>
            <person name="Liu W."/>
            <person name="Dai W."/>
            <person name="Zou X."/>
            <person name="Zhu Y."/>
            <person name="Zhang Y."/>
            <person name="Wu Y.-Q."/>
            <person name="Xin Y."/>
            <person name="Nazarath L."/>
            <person name="Kovar C."/>
            <person name="Han Y."/>
            <person name="Muzny D."/>
            <person name="Gibbs R."/>
        </authorList>
    </citation>
    <scope>NUCLEOTIDE SEQUENCE [LARGE SCALE GENOMIC DNA]</scope>
    <source>
        <strain evidence="9">Jacobina</strain>
    </source>
</reference>
<dbReference type="PANTHER" id="PTHR48021">
    <property type="match status" value="1"/>
</dbReference>
<feature type="transmembrane region" description="Helical" evidence="5">
    <location>
        <begin position="20"/>
        <end position="43"/>
    </location>
</feature>
<feature type="transmembrane region" description="Helical" evidence="5">
    <location>
        <begin position="436"/>
        <end position="453"/>
    </location>
</feature>
<evidence type="ECO:0000256" key="5">
    <source>
        <dbReference type="SAM" id="Phobius"/>
    </source>
</evidence>
<evidence type="ECO:0000313" key="8">
    <source>
        <dbReference type="EnsemblMetazoa" id="LLOJ004417-PA"/>
    </source>
</evidence>
<evidence type="ECO:0000313" key="9">
    <source>
        <dbReference type="Proteomes" id="UP000092461"/>
    </source>
</evidence>
<feature type="transmembrane region" description="Helical" evidence="5">
    <location>
        <begin position="260"/>
        <end position="277"/>
    </location>
</feature>
<sequence length="498" mass="56035">MKATKVGKFRTILPQILACVAKNLILMDIGMSIVFPSIVIPILQGTDPERRERDGLTFTDVQASWFGSLAFIFQPIGCILSGWITERVGRKRAMIFVNFPHIIAWLLLHFATSVEEMYAAAIILGLGVGFMETPVISYIGEICQPSIRGILTATTGVAATLGYSIVYLLGSVTNWRNAALVCFATPILTILAILFLPDSPIWLISRHREEEALRSLQWLRGWVPRQNVQEEFQQLRKFHSTKKDEKQEYRLFNKSTLKPFFIVTMFFVFTQMSGLAGMRPYLVQIFHTYQVPVDPNWATVIVGLLKLSGNICCMISIRFLGKRRIILISTAGVAISCLSIGFYAFLNLPHGISSFDQNSRVENPQGIYPLIGFFILSFLTSFGIAPLPWVLLSEILPFRSRGLTSGISAAINYILVFVAAKTYLNLERGLSLHGVIWLYASVGAIAFIFHFFLMPETEDRSLEEIEQHFTTQKITNIHIQKITKYSTCTQKDESLPLA</sequence>
<dbReference type="FunFam" id="1.20.1250.20:FF:000249">
    <property type="entry name" value="facilitated trehalose transporter Tret1"/>
    <property type="match status" value="1"/>
</dbReference>
<dbReference type="PROSITE" id="PS00217">
    <property type="entry name" value="SUGAR_TRANSPORT_2"/>
    <property type="match status" value="1"/>
</dbReference>
<dbReference type="EMBL" id="GITU01008783">
    <property type="protein sequence ID" value="MBC1177486.1"/>
    <property type="molecule type" value="Transcribed_RNA"/>
</dbReference>
<dbReference type="Proteomes" id="UP000092461">
    <property type="component" value="Unassembled WGS sequence"/>
</dbReference>
<reference evidence="7" key="2">
    <citation type="journal article" date="2020" name="BMC">
        <title>Leishmania infection induces a limited differential gene expression in the sand fly midgut.</title>
        <authorList>
            <person name="Coutinho-Abreu I.V."/>
            <person name="Serafim T.D."/>
            <person name="Meneses C."/>
            <person name="Kamhawi S."/>
            <person name="Oliveira F."/>
            <person name="Valenzuela J.G."/>
        </authorList>
    </citation>
    <scope>NUCLEOTIDE SEQUENCE</scope>
    <source>
        <strain evidence="7">Jacobina</strain>
        <tissue evidence="7">Midgut</tissue>
    </source>
</reference>
<evidence type="ECO:0000259" key="6">
    <source>
        <dbReference type="PROSITE" id="PS50850"/>
    </source>
</evidence>
<feature type="transmembrane region" description="Helical" evidence="5">
    <location>
        <begin position="63"/>
        <end position="84"/>
    </location>
</feature>
<evidence type="ECO:0000256" key="4">
    <source>
        <dbReference type="ARBA" id="ARBA00023136"/>
    </source>
</evidence>
<dbReference type="InterPro" id="IPR036259">
    <property type="entry name" value="MFS_trans_sf"/>
</dbReference>
<keyword evidence="4 5" id="KW-0472">Membrane</keyword>
<keyword evidence="7" id="KW-0813">Transport</keyword>